<feature type="coiled-coil region" evidence="1">
    <location>
        <begin position="75"/>
        <end position="102"/>
    </location>
</feature>
<evidence type="ECO:0000313" key="3">
    <source>
        <dbReference type="Proteomes" id="UP000078070"/>
    </source>
</evidence>
<evidence type="ECO:0000256" key="1">
    <source>
        <dbReference type="SAM" id="Coils"/>
    </source>
</evidence>
<reference evidence="2 3" key="2">
    <citation type="journal article" date="2018" name="Int. J. Syst. Evol. Microbiol.">
        <title>Marinobacterium aestuarii sp. nov., a benzene-degrading marine bacterium isolated from estuary sediment.</title>
        <authorList>
            <person name="Bae S.S."/>
            <person name="Jung J."/>
            <person name="Chung D."/>
            <person name="Baek K."/>
        </authorList>
    </citation>
    <scope>NUCLEOTIDE SEQUENCE [LARGE SCALE GENOMIC DNA]</scope>
    <source>
        <strain evidence="2 3">ST58-10</strain>
    </source>
</reference>
<dbReference type="OrthoDB" id="5567704at2"/>
<accession>A0A1A9EWQ0</accession>
<dbReference type="Pfam" id="PF13591">
    <property type="entry name" value="MerR_2"/>
    <property type="match status" value="1"/>
</dbReference>
<organism evidence="2 3">
    <name type="scientific">Marinobacterium aestuarii</name>
    <dbReference type="NCBI Taxonomy" id="1821621"/>
    <lineage>
        <taxon>Bacteria</taxon>
        <taxon>Pseudomonadati</taxon>
        <taxon>Pseudomonadota</taxon>
        <taxon>Gammaproteobacteria</taxon>
        <taxon>Oceanospirillales</taxon>
        <taxon>Oceanospirillaceae</taxon>
        <taxon>Marinobacterium</taxon>
    </lineage>
</organism>
<proteinExistence type="predicted"/>
<dbReference type="Gene3D" id="1.10.1660.10">
    <property type="match status" value="1"/>
</dbReference>
<dbReference type="RefSeq" id="WP_067379705.1">
    <property type="nucleotide sequence ID" value="NZ_CP015839.1"/>
</dbReference>
<reference evidence="3" key="1">
    <citation type="submission" date="2016-05" db="EMBL/GenBank/DDBJ databases">
        <authorList>
            <person name="Baek K."/>
            <person name="Yang S.-J."/>
        </authorList>
    </citation>
    <scope>NUCLEOTIDE SEQUENCE [LARGE SCALE GENOMIC DNA]</scope>
    <source>
        <strain evidence="3">ST58-10</strain>
    </source>
</reference>
<evidence type="ECO:0000313" key="2">
    <source>
        <dbReference type="EMBL" id="ANG62180.1"/>
    </source>
</evidence>
<dbReference type="AlphaFoldDB" id="A0A1A9EWQ0"/>
<keyword evidence="3" id="KW-1185">Reference proteome</keyword>
<name>A0A1A9EWQ0_9GAMM</name>
<sequence>MTPSSHIIEMTLDEFIHASHLPSDILQRMIEAGILDPHADAAGEWRFEFQMVFTARRALRLHRELEIDWSGIALALDLLNELEQLRDENRMLRQRLGRFTDD</sequence>
<dbReference type="EMBL" id="CP015839">
    <property type="protein sequence ID" value="ANG62180.1"/>
    <property type="molecule type" value="Genomic_DNA"/>
</dbReference>
<gene>
    <name evidence="2" type="ORF">A8C75_06520</name>
</gene>
<protein>
    <submittedName>
        <fullName evidence="2">Chaperone modulatory protein CbpM</fullName>
    </submittedName>
</protein>
<keyword evidence="1" id="KW-0175">Coiled coil</keyword>
<dbReference type="Proteomes" id="UP000078070">
    <property type="component" value="Chromosome"/>
</dbReference>
<dbReference type="KEGG" id="mars:A8C75_06520"/>
<dbReference type="STRING" id="1821621.A8C75_06520"/>